<comment type="caution">
    <text evidence="1">The sequence shown here is derived from an EMBL/GenBank/DDBJ whole genome shotgun (WGS) entry which is preliminary data.</text>
</comment>
<evidence type="ECO:0000313" key="1">
    <source>
        <dbReference type="EMBL" id="GFD33048.1"/>
    </source>
</evidence>
<sequence length="75" mass="8320">MIRKVEIKGYIPLPDPPIAKIAADKCNQTVQFDQAKAIANVVAYIYEKSLAESKKEVSKPRTVYKGEIKTNPSPS</sequence>
<reference evidence="1" key="1">
    <citation type="journal article" date="2019" name="Sci. Rep.">
        <title>Draft genome of Tanacetum cinerariifolium, the natural source of mosquito coil.</title>
        <authorList>
            <person name="Yamashiro T."/>
            <person name="Shiraishi A."/>
            <person name="Satake H."/>
            <person name="Nakayama K."/>
        </authorList>
    </citation>
    <scope>NUCLEOTIDE SEQUENCE</scope>
</reference>
<proteinExistence type="predicted"/>
<protein>
    <submittedName>
        <fullName evidence="1">Uncharacterized protein</fullName>
    </submittedName>
</protein>
<accession>A0A699VI36</accession>
<organism evidence="1">
    <name type="scientific">Tanacetum cinerariifolium</name>
    <name type="common">Dalmatian daisy</name>
    <name type="synonym">Chrysanthemum cinerariifolium</name>
    <dbReference type="NCBI Taxonomy" id="118510"/>
    <lineage>
        <taxon>Eukaryota</taxon>
        <taxon>Viridiplantae</taxon>
        <taxon>Streptophyta</taxon>
        <taxon>Embryophyta</taxon>
        <taxon>Tracheophyta</taxon>
        <taxon>Spermatophyta</taxon>
        <taxon>Magnoliopsida</taxon>
        <taxon>eudicotyledons</taxon>
        <taxon>Gunneridae</taxon>
        <taxon>Pentapetalae</taxon>
        <taxon>asterids</taxon>
        <taxon>campanulids</taxon>
        <taxon>Asterales</taxon>
        <taxon>Asteraceae</taxon>
        <taxon>Asteroideae</taxon>
        <taxon>Anthemideae</taxon>
        <taxon>Anthemidinae</taxon>
        <taxon>Tanacetum</taxon>
    </lineage>
</organism>
<dbReference type="AlphaFoldDB" id="A0A699VI36"/>
<gene>
    <name evidence="1" type="ORF">Tci_905017</name>
</gene>
<dbReference type="EMBL" id="BKCJ011430982">
    <property type="protein sequence ID" value="GFD33048.1"/>
    <property type="molecule type" value="Genomic_DNA"/>
</dbReference>
<name>A0A699VI36_TANCI</name>